<comment type="subcellular location">
    <subcellularLocation>
        <location evidence="1">Periplasm</location>
    </subcellularLocation>
</comment>
<evidence type="ECO:0000256" key="4">
    <source>
        <dbReference type="SAM" id="SignalP"/>
    </source>
</evidence>
<reference evidence="7" key="1">
    <citation type="journal article" date="2019" name="Int. J. Syst. Evol. Microbiol.">
        <title>The Global Catalogue of Microorganisms (GCM) 10K type strain sequencing project: providing services to taxonomists for standard genome sequencing and annotation.</title>
        <authorList>
            <consortium name="The Broad Institute Genomics Platform"/>
            <consortium name="The Broad Institute Genome Sequencing Center for Infectious Disease"/>
            <person name="Wu L."/>
            <person name="Ma J."/>
        </authorList>
    </citation>
    <scope>NUCLEOTIDE SEQUENCE [LARGE SCALE GENOMIC DNA]</scope>
    <source>
        <strain evidence="7">CGMCC 4.7248</strain>
    </source>
</reference>
<sequence length="324" mass="34114">MRRRLLVGLTAVSVLAATTACGSSDGGGARGADASSGGTTTVKVGIVPILDVAPVYLGRHKGFYAERGIKLELLPAQGGAAIVPGVVSGQFQFGFSNTTSLLVAQSKNVPVKAVANGVASTGEDGADFAAVTVGKGSPIKSAKQLEGRKAAVNTLNNICDTSIKESVRKDGGDPSEVEFVEMPFDQMPAALAGGQVDAACTPEPALATVEAAGGREIASNFYDVSPDLTVALYFTSQQYAQQNPDLVKRFREATVESLAYADRHPDEVRRILTTYTKIPGTLLEKLTLPRWPAEPDRASIERLAELGLRDGLFDQRPDLDKLLP</sequence>
<evidence type="ECO:0000256" key="3">
    <source>
        <dbReference type="ARBA" id="ARBA00022729"/>
    </source>
</evidence>
<keyword evidence="7" id="KW-1185">Reference proteome</keyword>
<feature type="chain" id="PRO_5045299116" evidence="4">
    <location>
        <begin position="17"/>
        <end position="324"/>
    </location>
</feature>
<comment type="caution">
    <text evidence="6">The sequence shown here is derived from an EMBL/GenBank/DDBJ whole genome shotgun (WGS) entry which is preliminary data.</text>
</comment>
<dbReference type="EMBL" id="JBHSNY010000006">
    <property type="protein sequence ID" value="MFC5635657.1"/>
    <property type="molecule type" value="Genomic_DNA"/>
</dbReference>
<dbReference type="Pfam" id="PF09084">
    <property type="entry name" value="NMT1"/>
    <property type="match status" value="1"/>
</dbReference>
<evidence type="ECO:0000256" key="1">
    <source>
        <dbReference type="ARBA" id="ARBA00004418"/>
    </source>
</evidence>
<feature type="domain" description="SsuA/THI5-like" evidence="5">
    <location>
        <begin position="51"/>
        <end position="267"/>
    </location>
</feature>
<gene>
    <name evidence="6" type="ORF">ACFPZJ_18010</name>
</gene>
<proteinExistence type="inferred from homology"/>
<dbReference type="PANTHER" id="PTHR30024">
    <property type="entry name" value="ALIPHATIC SULFONATES-BINDING PROTEIN-RELATED"/>
    <property type="match status" value="1"/>
</dbReference>
<evidence type="ECO:0000256" key="2">
    <source>
        <dbReference type="ARBA" id="ARBA00010742"/>
    </source>
</evidence>
<comment type="similarity">
    <text evidence="2">Belongs to the bacterial solute-binding protein SsuA/TauA family.</text>
</comment>
<dbReference type="Proteomes" id="UP001596154">
    <property type="component" value="Unassembled WGS sequence"/>
</dbReference>
<dbReference type="PROSITE" id="PS51257">
    <property type="entry name" value="PROKAR_LIPOPROTEIN"/>
    <property type="match status" value="1"/>
</dbReference>
<accession>A0ABW0USM7</accession>
<name>A0ABW0USM7_9ACTN</name>
<dbReference type="SUPFAM" id="SSF53850">
    <property type="entry name" value="Periplasmic binding protein-like II"/>
    <property type="match status" value="1"/>
</dbReference>
<dbReference type="InterPro" id="IPR015168">
    <property type="entry name" value="SsuA/THI5"/>
</dbReference>
<dbReference type="RefSeq" id="WP_381022342.1">
    <property type="nucleotide sequence ID" value="NZ_JBHSNY010000006.1"/>
</dbReference>
<dbReference type="PANTHER" id="PTHR30024:SF47">
    <property type="entry name" value="TAURINE-BINDING PERIPLASMIC PROTEIN"/>
    <property type="match status" value="1"/>
</dbReference>
<feature type="signal peptide" evidence="4">
    <location>
        <begin position="1"/>
        <end position="16"/>
    </location>
</feature>
<evidence type="ECO:0000313" key="6">
    <source>
        <dbReference type="EMBL" id="MFC5635657.1"/>
    </source>
</evidence>
<evidence type="ECO:0000313" key="7">
    <source>
        <dbReference type="Proteomes" id="UP001596154"/>
    </source>
</evidence>
<evidence type="ECO:0000259" key="5">
    <source>
        <dbReference type="Pfam" id="PF09084"/>
    </source>
</evidence>
<dbReference type="Gene3D" id="3.40.190.10">
    <property type="entry name" value="Periplasmic binding protein-like II"/>
    <property type="match status" value="2"/>
</dbReference>
<organism evidence="6 7">
    <name type="scientific">Streptomyces bullii</name>
    <dbReference type="NCBI Taxonomy" id="349910"/>
    <lineage>
        <taxon>Bacteria</taxon>
        <taxon>Bacillati</taxon>
        <taxon>Actinomycetota</taxon>
        <taxon>Actinomycetes</taxon>
        <taxon>Kitasatosporales</taxon>
        <taxon>Streptomycetaceae</taxon>
        <taxon>Streptomyces</taxon>
    </lineage>
</organism>
<protein>
    <submittedName>
        <fullName evidence="6">ABC transporter substrate-binding protein</fullName>
    </submittedName>
</protein>
<keyword evidence="3 4" id="KW-0732">Signal</keyword>